<organism evidence="5">
    <name type="scientific">Oppiella nova</name>
    <dbReference type="NCBI Taxonomy" id="334625"/>
    <lineage>
        <taxon>Eukaryota</taxon>
        <taxon>Metazoa</taxon>
        <taxon>Ecdysozoa</taxon>
        <taxon>Arthropoda</taxon>
        <taxon>Chelicerata</taxon>
        <taxon>Arachnida</taxon>
        <taxon>Acari</taxon>
        <taxon>Acariformes</taxon>
        <taxon>Sarcoptiformes</taxon>
        <taxon>Oribatida</taxon>
        <taxon>Brachypylina</taxon>
        <taxon>Oppioidea</taxon>
        <taxon>Oppiidae</taxon>
        <taxon>Oppiella</taxon>
    </lineage>
</organism>
<dbReference type="Pfam" id="PF00248">
    <property type="entry name" value="Aldo_ket_red"/>
    <property type="match status" value="4"/>
</dbReference>
<dbReference type="CDD" id="cd19071">
    <property type="entry name" value="AKR_AKR1-5-like"/>
    <property type="match status" value="1"/>
</dbReference>
<evidence type="ECO:0000259" key="4">
    <source>
        <dbReference type="Pfam" id="PF00248"/>
    </source>
</evidence>
<dbReference type="Gene3D" id="3.20.20.100">
    <property type="entry name" value="NADP-dependent oxidoreductase domain"/>
    <property type="match status" value="4"/>
</dbReference>
<keyword evidence="6" id="KW-1185">Reference proteome</keyword>
<dbReference type="FunFam" id="3.20.20.100:FF:000006">
    <property type="entry name" value="Aldo-keto reductase family 1 member A1"/>
    <property type="match status" value="2"/>
</dbReference>
<dbReference type="PANTHER" id="PTHR11732">
    <property type="entry name" value="ALDO/KETO REDUCTASE"/>
    <property type="match status" value="1"/>
</dbReference>
<dbReference type="GO" id="GO:0016491">
    <property type="term" value="F:oxidoreductase activity"/>
    <property type="evidence" value="ECO:0007669"/>
    <property type="project" value="UniProtKB-KW"/>
</dbReference>
<dbReference type="OrthoDB" id="416253at2759"/>
<comment type="similarity">
    <text evidence="1">Belongs to the aldo/keto reductase family.</text>
</comment>
<evidence type="ECO:0000256" key="1">
    <source>
        <dbReference type="ARBA" id="ARBA00007905"/>
    </source>
</evidence>
<feature type="domain" description="NADP-dependent oxidoreductase" evidence="4">
    <location>
        <begin position="473"/>
        <end position="741"/>
    </location>
</feature>
<dbReference type="PROSITE" id="PS00063">
    <property type="entry name" value="ALDOKETO_REDUCTASE_3"/>
    <property type="match status" value="2"/>
</dbReference>
<sequence length="1069" mass="122587">MDRILNDAIDIGYRHIDTAYVYQNEELIGKSLRPMFESNKTKREELFITSKVWNTYHKRSQVVEAMKLSLNTLGIEYLDLALVHWPMAFRGGTGLLRQLDENNKTLNIDISIIETWKGMEDAYKLGLAKSIGVSNFNSQQLGRVLKESFIKPTVNQIELNPYLTQEKLVEFCKNNSIEVVAYCPIGRADKEILNDPILTEIAANNNKTVPQVMLPQIPSINLVDGRKIPIIGLGTYALTDQQEVMDRVINDAFDIGYRHIDTAYVYENEELIGRTLKKMFESNKTKREDLFITSKVWNTYHKRSQVVEAMKLSLNMLGIEYLDLALVHWPVAWRSGTGSLRPLDQNNKTQNVDISVVETWKGMEDAYKLGLTKSIGVSNFNSEQLGRVLKESFIKPAVNQVELNPYLSQEKLVEFCKNNSIEVVAYSPIGRADKEILNEPILTEIAANNNKTVPQVMLLPNIELVDGNRMPQIGMGTFQMQDLPVLDQRIKDAIDVGYRHFDTAFVYLNERIIGRALSDIFAQNKTKRSDLFITSKVWSTFHKRHSVMNAVKLSLNNLGLDYLDLLLVHWPMAYKEGTGILRPNYTLDATTDTDTSVVETWRGMEDVYKMGLTRSIGLSNFNSEQIDRILRETQFKPAVNQIEVNPNLSQEKLVNFCKARNIAITAYSPLGRADAGLLNNTVLNEIAVNHNKSVAQVMLRWLVQRDIIIIPKTTKQERLIENFNVFDFQLTDEEMKKIFALNLNKRIFTKPESANNQQKVPSLQLTNGVLMPQIGLGTYKIQDEETAKRIVEEAIEVGYRHIDTAYHYQNERFIGQKLKELFDKNVIKRDDLFVTTKVWNTFHRKSSVIRGINESLTALGLKQLDLALIHFPMAFREDTGEYIPVDRNGLTLDLDVDIYETWQGMEDAYHAKLTRAIGVSNFNISQLRHIIKNGFVKPQVNQVEIHPYLTQEALVNYCHENNIVVVAYSPIAKANQTLFNEPVLKAMATKHGKTVPQVIMRWLVQRNIIVIPKTTKKERLIENFNIFDFQLSDEEMRTIFALNKNYRITKFENARNNPNYPFEPPFASQ</sequence>
<accession>A0A7R9M2C2</accession>
<dbReference type="SUPFAM" id="SSF51430">
    <property type="entry name" value="NAD(P)-linked oxidoreductase"/>
    <property type="match status" value="4"/>
</dbReference>
<evidence type="ECO:0000256" key="2">
    <source>
        <dbReference type="ARBA" id="ARBA00022857"/>
    </source>
</evidence>
<dbReference type="EMBL" id="CAJPVJ010005284">
    <property type="protein sequence ID" value="CAG2169400.1"/>
    <property type="molecule type" value="Genomic_DNA"/>
</dbReference>
<feature type="domain" description="NADP-dependent oxidoreductase" evidence="4">
    <location>
        <begin position="3"/>
        <end position="186"/>
    </location>
</feature>
<gene>
    <name evidence="5" type="ORF">ONB1V03_LOCUS8878</name>
</gene>
<keyword evidence="3" id="KW-0560">Oxidoreductase</keyword>
<protein>
    <recommendedName>
        <fullName evidence="4">NADP-dependent oxidoreductase domain-containing protein</fullName>
    </recommendedName>
</protein>
<keyword evidence="2" id="KW-0521">NADP</keyword>
<feature type="domain" description="NADP-dependent oxidoreductase" evidence="4">
    <location>
        <begin position="231"/>
        <end position="430"/>
    </location>
</feature>
<evidence type="ECO:0000256" key="3">
    <source>
        <dbReference type="ARBA" id="ARBA00023002"/>
    </source>
</evidence>
<reference evidence="5" key="1">
    <citation type="submission" date="2020-11" db="EMBL/GenBank/DDBJ databases">
        <authorList>
            <person name="Tran Van P."/>
        </authorList>
    </citation>
    <scope>NUCLEOTIDE SEQUENCE</scope>
</reference>
<dbReference type="AlphaFoldDB" id="A0A7R9M2C2"/>
<dbReference type="PRINTS" id="PR00069">
    <property type="entry name" value="ALDKETRDTASE"/>
</dbReference>
<dbReference type="InterPro" id="IPR023210">
    <property type="entry name" value="NADP_OxRdtase_dom"/>
</dbReference>
<dbReference type="InterPro" id="IPR036812">
    <property type="entry name" value="NAD(P)_OxRdtase_dom_sf"/>
</dbReference>
<dbReference type="Proteomes" id="UP000728032">
    <property type="component" value="Unassembled WGS sequence"/>
</dbReference>
<dbReference type="EMBL" id="OC920109">
    <property type="protein sequence ID" value="CAD7652213.1"/>
    <property type="molecule type" value="Genomic_DNA"/>
</dbReference>
<name>A0A7R9M2C2_9ACAR</name>
<dbReference type="InterPro" id="IPR018170">
    <property type="entry name" value="Aldo/ket_reductase_CS"/>
</dbReference>
<evidence type="ECO:0000313" key="5">
    <source>
        <dbReference type="EMBL" id="CAD7652213.1"/>
    </source>
</evidence>
<evidence type="ECO:0000313" key="6">
    <source>
        <dbReference type="Proteomes" id="UP000728032"/>
    </source>
</evidence>
<dbReference type="PROSITE" id="PS00062">
    <property type="entry name" value="ALDOKETO_REDUCTASE_2"/>
    <property type="match status" value="4"/>
</dbReference>
<dbReference type="PROSITE" id="PS00798">
    <property type="entry name" value="ALDOKETO_REDUCTASE_1"/>
    <property type="match status" value="4"/>
</dbReference>
<dbReference type="InterPro" id="IPR020471">
    <property type="entry name" value="AKR"/>
</dbReference>
<proteinExistence type="inferred from homology"/>
<feature type="domain" description="NADP-dependent oxidoreductase" evidence="4">
    <location>
        <begin position="774"/>
        <end position="1043"/>
    </location>
</feature>